<feature type="region of interest" description="Disordered" evidence="12">
    <location>
        <begin position="75"/>
        <end position="94"/>
    </location>
</feature>
<name>A0A0F8AB58_LARCR</name>
<dbReference type="SMART" id="SM00355">
    <property type="entry name" value="ZnF_C2H2"/>
    <property type="match status" value="1"/>
</dbReference>
<evidence type="ECO:0000256" key="6">
    <source>
        <dbReference type="ARBA" id="ARBA00022833"/>
    </source>
</evidence>
<evidence type="ECO:0000256" key="11">
    <source>
        <dbReference type="PROSITE-ProRule" id="PRU00042"/>
    </source>
</evidence>
<gene>
    <name evidence="14" type="ORF">EH28_00096</name>
</gene>
<evidence type="ECO:0000256" key="1">
    <source>
        <dbReference type="ARBA" id="ARBA00004123"/>
    </source>
</evidence>
<reference evidence="14" key="1">
    <citation type="journal article" date="2015" name="PLoS Genet.">
        <title>Genome Sequencing of the Perciform Fish Larimichthys crocea Provides Insights into Molecular and Genetic Mechanisms of Stress Adaptation.</title>
        <authorList>
            <person name="Ao J."/>
            <person name="Mu Y."/>
            <person name="Xiang L.X."/>
            <person name="Fan D."/>
            <person name="Feng M."/>
            <person name="Zhang S."/>
            <person name="Shi Q."/>
            <person name="Zhu L.Y."/>
            <person name="Li T."/>
            <person name="Ding Y."/>
            <person name="Nie L."/>
            <person name="Li Q."/>
            <person name="Dong W.R."/>
            <person name="Jiang L."/>
            <person name="Sun B."/>
            <person name="Zhang X."/>
            <person name="Li M."/>
            <person name="Zhang H.Q."/>
            <person name="Xie S."/>
            <person name="Zhu Y."/>
            <person name="Jiang X."/>
            <person name="Wang X."/>
            <person name="Mu P."/>
            <person name="Chen W."/>
            <person name="Yue Z."/>
            <person name="Wang Z."/>
            <person name="Wang J."/>
            <person name="Shao J.Z."/>
            <person name="Chen X."/>
        </authorList>
    </citation>
    <scope>NUCLEOTIDE SEQUENCE [LARGE SCALE GENOMIC DNA]</scope>
    <source>
        <strain evidence="14">SSNF</strain>
        <tissue evidence="14">Blood</tissue>
    </source>
</reference>
<feature type="region of interest" description="Disordered" evidence="12">
    <location>
        <begin position="124"/>
        <end position="212"/>
    </location>
</feature>
<dbReference type="InterPro" id="IPR036236">
    <property type="entry name" value="Znf_C2H2_sf"/>
</dbReference>
<feature type="compositionally biased region" description="Polar residues" evidence="12">
    <location>
        <begin position="75"/>
        <end position="87"/>
    </location>
</feature>
<evidence type="ECO:0000256" key="3">
    <source>
        <dbReference type="ARBA" id="ARBA00022723"/>
    </source>
</evidence>
<evidence type="ECO:0000256" key="8">
    <source>
        <dbReference type="ARBA" id="ARBA00023125"/>
    </source>
</evidence>
<protein>
    <submittedName>
        <fullName evidence="14">Zinc finger protein 25</fullName>
    </submittedName>
</protein>
<keyword evidence="4" id="KW-0677">Repeat</keyword>
<keyword evidence="6" id="KW-0862">Zinc</keyword>
<sequence>MSSVECLREFVNERLNAAAEEIFGVFQKTIVEYEEEISRQRKLLDIVWKPEIKLHRIDLQQQHVCKEEEEEVLTDQQLCNQERSSSLDQEDPEPLQIKEEQEELCTSQEGEELLLKVEVNTFVVTPTDEERDHGEPEPKSDHSEPEPESDHSEPEPERDHQLLLTNFYAAESQDQKGYKHEDSTRDVESEQNNQQYENKSHSNIVYNPDLSGADSNIHKQSFKCNTCGKDFKYKSDLVKHMRKHTGEKPYRG</sequence>
<evidence type="ECO:0000256" key="4">
    <source>
        <dbReference type="ARBA" id="ARBA00022737"/>
    </source>
</evidence>
<keyword evidence="9" id="KW-0804">Transcription</keyword>
<organism evidence="14">
    <name type="scientific">Larimichthys crocea</name>
    <name type="common">Large yellow croaker</name>
    <name type="synonym">Pseudosciaena crocea</name>
    <dbReference type="NCBI Taxonomy" id="215358"/>
    <lineage>
        <taxon>Eukaryota</taxon>
        <taxon>Metazoa</taxon>
        <taxon>Chordata</taxon>
        <taxon>Craniata</taxon>
        <taxon>Vertebrata</taxon>
        <taxon>Euteleostomi</taxon>
        <taxon>Actinopterygii</taxon>
        <taxon>Neopterygii</taxon>
        <taxon>Teleostei</taxon>
        <taxon>Neoteleostei</taxon>
        <taxon>Acanthomorphata</taxon>
        <taxon>Eupercaria</taxon>
        <taxon>Sciaenidae</taxon>
        <taxon>Larimichthys</taxon>
    </lineage>
</organism>
<evidence type="ECO:0000259" key="13">
    <source>
        <dbReference type="PROSITE" id="PS50157"/>
    </source>
</evidence>
<keyword evidence="7" id="KW-0805">Transcription regulation</keyword>
<evidence type="ECO:0000256" key="7">
    <source>
        <dbReference type="ARBA" id="ARBA00023015"/>
    </source>
</evidence>
<dbReference type="GO" id="GO:0008270">
    <property type="term" value="F:zinc ion binding"/>
    <property type="evidence" value="ECO:0007669"/>
    <property type="project" value="UniProtKB-KW"/>
</dbReference>
<dbReference type="AlphaFoldDB" id="A0A0F8AB58"/>
<dbReference type="GO" id="GO:0003690">
    <property type="term" value="F:double-stranded DNA binding"/>
    <property type="evidence" value="ECO:0007669"/>
    <property type="project" value="UniProtKB-ARBA"/>
</dbReference>
<dbReference type="SUPFAM" id="SSF57667">
    <property type="entry name" value="beta-beta-alpha zinc fingers"/>
    <property type="match status" value="1"/>
</dbReference>
<dbReference type="GO" id="GO:0005634">
    <property type="term" value="C:nucleus"/>
    <property type="evidence" value="ECO:0007669"/>
    <property type="project" value="UniProtKB-SubCell"/>
</dbReference>
<dbReference type="FunFam" id="3.30.160.60:FF:001370">
    <property type="entry name" value="Zinc finger protein"/>
    <property type="match status" value="1"/>
</dbReference>
<dbReference type="EMBL" id="KQ043230">
    <property type="protein sequence ID" value="KKF09307.1"/>
    <property type="molecule type" value="Genomic_DNA"/>
</dbReference>
<dbReference type="PROSITE" id="PS00028">
    <property type="entry name" value="ZINC_FINGER_C2H2_1"/>
    <property type="match status" value="1"/>
</dbReference>
<feature type="compositionally biased region" description="Basic and acidic residues" evidence="12">
    <location>
        <begin position="173"/>
        <end position="188"/>
    </location>
</feature>
<evidence type="ECO:0000313" key="14">
    <source>
        <dbReference type="EMBL" id="KKF09307.1"/>
    </source>
</evidence>
<keyword evidence="10" id="KW-0539">Nucleus</keyword>
<evidence type="ECO:0000256" key="12">
    <source>
        <dbReference type="SAM" id="MobiDB-lite"/>
    </source>
</evidence>
<comment type="similarity">
    <text evidence="2">Belongs to the krueppel C2H2-type zinc-finger protein family.</text>
</comment>
<dbReference type="Gene3D" id="3.30.160.60">
    <property type="entry name" value="Classic Zinc Finger"/>
    <property type="match status" value="1"/>
</dbReference>
<feature type="compositionally biased region" description="Polar residues" evidence="12">
    <location>
        <begin position="190"/>
        <end position="205"/>
    </location>
</feature>
<evidence type="ECO:0000256" key="5">
    <source>
        <dbReference type="ARBA" id="ARBA00022771"/>
    </source>
</evidence>
<keyword evidence="8" id="KW-0238">DNA-binding</keyword>
<evidence type="ECO:0000256" key="10">
    <source>
        <dbReference type="ARBA" id="ARBA00023242"/>
    </source>
</evidence>
<proteinExistence type="inferred from homology"/>
<evidence type="ECO:0000256" key="2">
    <source>
        <dbReference type="ARBA" id="ARBA00006991"/>
    </source>
</evidence>
<feature type="compositionally biased region" description="Basic and acidic residues" evidence="12">
    <location>
        <begin position="128"/>
        <end position="161"/>
    </location>
</feature>
<keyword evidence="5 11" id="KW-0863">Zinc-finger</keyword>
<comment type="subcellular location">
    <subcellularLocation>
        <location evidence="1">Nucleus</location>
    </subcellularLocation>
</comment>
<dbReference type="PROSITE" id="PS50157">
    <property type="entry name" value="ZINC_FINGER_C2H2_2"/>
    <property type="match status" value="1"/>
</dbReference>
<evidence type="ECO:0000256" key="9">
    <source>
        <dbReference type="ARBA" id="ARBA00023163"/>
    </source>
</evidence>
<accession>A0A0F8AB58</accession>
<dbReference type="InterPro" id="IPR013087">
    <property type="entry name" value="Znf_C2H2_type"/>
</dbReference>
<dbReference type="Pfam" id="PF00096">
    <property type="entry name" value="zf-C2H2"/>
    <property type="match status" value="1"/>
</dbReference>
<keyword evidence="3" id="KW-0479">Metal-binding</keyword>
<feature type="domain" description="C2H2-type" evidence="13">
    <location>
        <begin position="222"/>
        <end position="249"/>
    </location>
</feature>